<organism evidence="1 2">
    <name type="scientific">Nocardia africana</name>
    <dbReference type="NCBI Taxonomy" id="134964"/>
    <lineage>
        <taxon>Bacteria</taxon>
        <taxon>Bacillati</taxon>
        <taxon>Actinomycetota</taxon>
        <taxon>Actinomycetes</taxon>
        <taxon>Mycobacteriales</taxon>
        <taxon>Nocardiaceae</taxon>
        <taxon>Nocardia</taxon>
    </lineage>
</organism>
<dbReference type="RefSeq" id="WP_157126540.1">
    <property type="nucleotide sequence ID" value="NZ_JAJFOE010000001.1"/>
</dbReference>
<dbReference type="AlphaFoldDB" id="A0A378WNP2"/>
<evidence type="ECO:0000313" key="2">
    <source>
        <dbReference type="Proteomes" id="UP000255082"/>
    </source>
</evidence>
<reference evidence="1 2" key="1">
    <citation type="submission" date="2018-06" db="EMBL/GenBank/DDBJ databases">
        <authorList>
            <consortium name="Pathogen Informatics"/>
            <person name="Doyle S."/>
        </authorList>
    </citation>
    <scope>NUCLEOTIDE SEQUENCE [LARGE SCALE GENOMIC DNA]</scope>
    <source>
        <strain evidence="1 2">NCTC13184</strain>
    </source>
</reference>
<name>A0A378WNP2_9NOCA</name>
<dbReference type="Proteomes" id="UP000255082">
    <property type="component" value="Unassembled WGS sequence"/>
</dbReference>
<proteinExistence type="predicted"/>
<protein>
    <submittedName>
        <fullName evidence="1">Uncharacterized protein</fullName>
    </submittedName>
</protein>
<dbReference type="EMBL" id="UGRU01000001">
    <property type="protein sequence ID" value="SUA42940.1"/>
    <property type="molecule type" value="Genomic_DNA"/>
</dbReference>
<accession>A0A378WNP2</accession>
<sequence>MQSTPSTVEVSDIDAECLRDLVTDEISAHMSVQPDVAAGDADGVLVSTRQDF</sequence>
<gene>
    <name evidence="1" type="ORF">NCTC13184_02300</name>
</gene>
<evidence type="ECO:0000313" key="1">
    <source>
        <dbReference type="EMBL" id="SUA42940.1"/>
    </source>
</evidence>